<organism evidence="2 3">
    <name type="scientific">Candidatus Nitrosocosmicus arcticus</name>
    <dbReference type="NCBI Taxonomy" id="2035267"/>
    <lineage>
        <taxon>Archaea</taxon>
        <taxon>Nitrososphaerota</taxon>
        <taxon>Nitrososphaeria</taxon>
        <taxon>Nitrososphaerales</taxon>
        <taxon>Nitrososphaeraceae</taxon>
        <taxon>Candidatus Nitrosocosmicus</taxon>
    </lineage>
</organism>
<reference evidence="2 3" key="1">
    <citation type="journal article" date="2019" name="Front. Microbiol.">
        <title>Ammonia Oxidation by the Arctic Terrestrial Thaumarchaeote Candidatus Nitrosocosmicus arcticus Is Stimulated by Increasing Temperatures.</title>
        <authorList>
            <person name="Alves R.J.E."/>
            <person name="Kerou M."/>
            <person name="Zappe A."/>
            <person name="Bittner R."/>
            <person name="Abby S.S."/>
            <person name="Schmidt H.A."/>
            <person name="Pfeifer K."/>
            <person name="Schleper C."/>
        </authorList>
    </citation>
    <scope>NUCLEOTIDE SEQUENCE [LARGE SCALE GENOMIC DNA]</scope>
    <source>
        <strain evidence="2 3">Kfb</strain>
    </source>
</reference>
<dbReference type="Proteomes" id="UP000315289">
    <property type="component" value="Unassembled WGS sequence"/>
</dbReference>
<dbReference type="AlphaFoldDB" id="A0A557SX59"/>
<dbReference type="InterPro" id="IPR013087">
    <property type="entry name" value="Znf_C2H2_type"/>
</dbReference>
<gene>
    <name evidence="2" type="ORF">NARC_40147</name>
</gene>
<dbReference type="RefSeq" id="WP_144729363.1">
    <property type="nucleotide sequence ID" value="NZ_ML675580.1"/>
</dbReference>
<proteinExistence type="predicted"/>
<evidence type="ECO:0000313" key="2">
    <source>
        <dbReference type="EMBL" id="TVP41184.1"/>
    </source>
</evidence>
<keyword evidence="3" id="KW-1185">Reference proteome</keyword>
<comment type="caution">
    <text evidence="2">The sequence shown here is derived from an EMBL/GenBank/DDBJ whole genome shotgun (WGS) entry which is preliminary data.</text>
</comment>
<protein>
    <recommendedName>
        <fullName evidence="1">C2H2-type domain-containing protein</fullName>
    </recommendedName>
</protein>
<sequence length="194" mass="22416">MESKLYYCSMCKRKFRRKWNAFRHNLTVHSDLAKIALYPTNSSTLSLSPNRSKDVNKVYGINFHKFKHWESKYGSQDDDDILDYLLIGQDNNTDTKIMKIIGQMIKLYLDLQSSLDHADPETKARVLSTSFISSLLSYNPVKLLSEISDKYRSNMGLDLIAKHVSEAQNMPIHHATVLVKEAVRYSSLIRRINN</sequence>
<dbReference type="EMBL" id="VOAH01000004">
    <property type="protein sequence ID" value="TVP41184.1"/>
    <property type="molecule type" value="Genomic_DNA"/>
</dbReference>
<evidence type="ECO:0000259" key="1">
    <source>
        <dbReference type="PROSITE" id="PS50157"/>
    </source>
</evidence>
<dbReference type="PROSITE" id="PS50157">
    <property type="entry name" value="ZINC_FINGER_C2H2_2"/>
    <property type="match status" value="1"/>
</dbReference>
<accession>A0A557SX59</accession>
<evidence type="ECO:0000313" key="3">
    <source>
        <dbReference type="Proteomes" id="UP000315289"/>
    </source>
</evidence>
<name>A0A557SX59_9ARCH</name>
<feature type="domain" description="C2H2-type" evidence="1">
    <location>
        <begin position="6"/>
        <end position="34"/>
    </location>
</feature>
<dbReference type="PROSITE" id="PS00028">
    <property type="entry name" value="ZINC_FINGER_C2H2_1"/>
    <property type="match status" value="1"/>
</dbReference>
<dbReference type="OrthoDB" id="12258at2157"/>